<feature type="transmembrane region" description="Helical" evidence="1">
    <location>
        <begin position="292"/>
        <end position="312"/>
    </location>
</feature>
<reference evidence="2" key="1">
    <citation type="submission" date="2021-02" db="EMBL/GenBank/DDBJ databases">
        <authorList>
            <person name="Dougan E. K."/>
            <person name="Rhodes N."/>
            <person name="Thang M."/>
            <person name="Chan C."/>
        </authorList>
    </citation>
    <scope>NUCLEOTIDE SEQUENCE</scope>
</reference>
<organism evidence="2 3">
    <name type="scientific">Symbiodinium natans</name>
    <dbReference type="NCBI Taxonomy" id="878477"/>
    <lineage>
        <taxon>Eukaryota</taxon>
        <taxon>Sar</taxon>
        <taxon>Alveolata</taxon>
        <taxon>Dinophyceae</taxon>
        <taxon>Suessiales</taxon>
        <taxon>Symbiodiniaceae</taxon>
        <taxon>Symbiodinium</taxon>
    </lineage>
</organism>
<feature type="transmembrane region" description="Helical" evidence="1">
    <location>
        <begin position="239"/>
        <end position="257"/>
    </location>
</feature>
<name>A0A812IM32_9DINO</name>
<feature type="transmembrane region" description="Helical" evidence="1">
    <location>
        <begin position="75"/>
        <end position="94"/>
    </location>
</feature>
<feature type="transmembrane region" description="Helical" evidence="1">
    <location>
        <begin position="43"/>
        <end position="63"/>
    </location>
</feature>
<feature type="transmembrane region" description="Helical" evidence="1">
    <location>
        <begin position="168"/>
        <end position="188"/>
    </location>
</feature>
<keyword evidence="1" id="KW-0812">Transmembrane</keyword>
<evidence type="ECO:0000313" key="3">
    <source>
        <dbReference type="Proteomes" id="UP000604046"/>
    </source>
</evidence>
<keyword evidence="3" id="KW-1185">Reference proteome</keyword>
<protein>
    <submittedName>
        <fullName evidence="2">Uncharacterized protein</fullName>
    </submittedName>
</protein>
<dbReference type="Proteomes" id="UP000604046">
    <property type="component" value="Unassembled WGS sequence"/>
</dbReference>
<proteinExistence type="predicted"/>
<dbReference type="AlphaFoldDB" id="A0A812IM32"/>
<accession>A0A812IM32</accession>
<dbReference type="OrthoDB" id="417094at2759"/>
<keyword evidence="1" id="KW-0472">Membrane</keyword>
<sequence length="628" mass="67787">MADNGKHRPVPKDLKTLSGILCVHTTVNGCIGSFVQMIFASNLLIGCVVAVVGGCFSPVGTYLTKRATSGLSPKAALILIVFANVFGLGMALVVEHLFVMIWGFVTTSVAIQLLMQYVADFHASIGATEVEKAIWSGQIQGPPVLCLLVGSLLGPCIFSTIWHAQAAGVWVLAISSSALFLLPSPASSKPADAPWRLNELSRELMGALSALTLLAVHNACRDALLGPTVTLRFELDPWAWGQLQFLGALGGVIGMTMTPGIVQQAPRSFTVIVMVLSLLTRVAEHFTLSFSVFMASTFSSAVLKMMLVPLLWKLLHTSPKYAEQMPVLQQVQAVSEGVIGFVVPLSVLNDAFVACGTPLQNLRAVGSIDLNLSRALYFVSGLLLVLSVMFSPASAEEVQIHGEVNLKKHVQRLVAAQKYRDVPKIQRSYAVVVNGPSALRGKYERSGELNSYPLFKCDGGQHLWCDPSAGKWRISDKSMDDWCFSASVVPGVELPPRGGWEALNESRGVLAPHYLREAAFKLKPAPACNKGHRLRPDVRGNHRCDICGTSGTAFRCPEGGCDYDMCKPCYEQTKETCEGAASNLAAEDVDAMIQKLLGTDSTGQEVVFRVQEGATLAEEWAARLRKSR</sequence>
<feature type="transmembrane region" description="Helical" evidence="1">
    <location>
        <begin position="144"/>
        <end position="162"/>
    </location>
</feature>
<evidence type="ECO:0000313" key="2">
    <source>
        <dbReference type="EMBL" id="CAE7041286.1"/>
    </source>
</evidence>
<comment type="caution">
    <text evidence="2">The sequence shown here is derived from an EMBL/GenBank/DDBJ whole genome shotgun (WGS) entry which is preliminary data.</text>
</comment>
<dbReference type="EMBL" id="CAJNDS010000302">
    <property type="protein sequence ID" value="CAE7041286.1"/>
    <property type="molecule type" value="Genomic_DNA"/>
</dbReference>
<evidence type="ECO:0000256" key="1">
    <source>
        <dbReference type="SAM" id="Phobius"/>
    </source>
</evidence>
<gene>
    <name evidence="2" type="ORF">SNAT2548_LOCUS4868</name>
</gene>
<feature type="transmembrane region" description="Helical" evidence="1">
    <location>
        <begin position="100"/>
        <end position="123"/>
    </location>
</feature>
<keyword evidence="1" id="KW-1133">Transmembrane helix</keyword>